<protein>
    <recommendedName>
        <fullName evidence="3">Cytochrome oxidase subunit I profile domain-containing protein</fullName>
    </recommendedName>
</protein>
<dbReference type="EMBL" id="CAJZAG010000001">
    <property type="protein sequence ID" value="CAG9164443.1"/>
    <property type="molecule type" value="Genomic_DNA"/>
</dbReference>
<feature type="domain" description="Cytochrome oxidase subunit I profile" evidence="3">
    <location>
        <begin position="320"/>
        <end position="570"/>
    </location>
</feature>
<feature type="transmembrane region" description="Helical" evidence="2">
    <location>
        <begin position="463"/>
        <end position="483"/>
    </location>
</feature>
<feature type="transmembrane region" description="Helical" evidence="2">
    <location>
        <begin position="495"/>
        <end position="521"/>
    </location>
</feature>
<feature type="transmembrane region" description="Helical" evidence="2">
    <location>
        <begin position="288"/>
        <end position="309"/>
    </location>
</feature>
<keyword evidence="2" id="KW-1133">Transmembrane helix</keyword>
<feature type="transmembrane region" description="Helical" evidence="2">
    <location>
        <begin position="426"/>
        <end position="443"/>
    </location>
</feature>
<dbReference type="InterPro" id="IPR023616">
    <property type="entry name" value="Cyt_c_oxase-like_su1_dom"/>
</dbReference>
<keyword evidence="2" id="KW-0472">Membrane</keyword>
<dbReference type="Gene3D" id="1.20.210.10">
    <property type="entry name" value="Cytochrome c oxidase-like, subunit I domain"/>
    <property type="match status" value="1"/>
</dbReference>
<dbReference type="InterPro" id="IPR036927">
    <property type="entry name" value="Cyt_c_oxase-like_su1_sf"/>
</dbReference>
<comment type="caution">
    <text evidence="4">The sequence shown here is derived from an EMBL/GenBank/DDBJ whole genome shotgun (WGS) entry which is preliminary data.</text>
</comment>
<reference evidence="4 5" key="1">
    <citation type="submission" date="2021-08" db="EMBL/GenBank/DDBJ databases">
        <authorList>
            <person name="Peeters C."/>
        </authorList>
    </citation>
    <scope>NUCLEOTIDE SEQUENCE [LARGE SCALE GENOMIC DNA]</scope>
    <source>
        <strain evidence="4 5">LMG 32289</strain>
    </source>
</reference>
<feature type="transmembrane region" description="Helical" evidence="2">
    <location>
        <begin position="139"/>
        <end position="165"/>
    </location>
</feature>
<evidence type="ECO:0000313" key="5">
    <source>
        <dbReference type="Proteomes" id="UP000706525"/>
    </source>
</evidence>
<dbReference type="PANTHER" id="PTHR10422:SF29">
    <property type="entry name" value="CYTOCHROME C OXIDASE SUBUNIT 1 HOMOLOG, BACTEROID"/>
    <property type="match status" value="1"/>
</dbReference>
<evidence type="ECO:0000313" key="4">
    <source>
        <dbReference type="EMBL" id="CAG9164443.1"/>
    </source>
</evidence>
<proteinExistence type="predicted"/>
<feature type="transmembrane region" description="Helical" evidence="2">
    <location>
        <begin position="552"/>
        <end position="572"/>
    </location>
</feature>
<dbReference type="InterPro" id="IPR000883">
    <property type="entry name" value="Cyt_C_Oxase_1"/>
</dbReference>
<feature type="transmembrane region" description="Helical" evidence="2">
    <location>
        <begin position="67"/>
        <end position="87"/>
    </location>
</feature>
<dbReference type="SUPFAM" id="SSF81442">
    <property type="entry name" value="Cytochrome c oxidase subunit I-like"/>
    <property type="match status" value="1"/>
</dbReference>
<name>A0ABM8WB13_9BURK</name>
<organism evidence="4 5">
    <name type="scientific">Cupriavidus pampae</name>
    <dbReference type="NCBI Taxonomy" id="659251"/>
    <lineage>
        <taxon>Bacteria</taxon>
        <taxon>Pseudomonadati</taxon>
        <taxon>Pseudomonadota</taxon>
        <taxon>Betaproteobacteria</taxon>
        <taxon>Burkholderiales</taxon>
        <taxon>Burkholderiaceae</taxon>
        <taxon>Cupriavidus</taxon>
    </lineage>
</organism>
<feature type="transmembrane region" description="Helical" evidence="2">
    <location>
        <begin position="321"/>
        <end position="342"/>
    </location>
</feature>
<feature type="transmembrane region" description="Helical" evidence="2">
    <location>
        <begin position="185"/>
        <end position="208"/>
    </location>
</feature>
<gene>
    <name evidence="4" type="ORF">LMG32289_00786</name>
</gene>
<dbReference type="Proteomes" id="UP000706525">
    <property type="component" value="Unassembled WGS sequence"/>
</dbReference>
<keyword evidence="1" id="KW-0249">Electron transport</keyword>
<keyword evidence="5" id="KW-1185">Reference proteome</keyword>
<keyword evidence="1" id="KW-0813">Transport</keyword>
<sequence>MLGRESVRDVDAVRQTGVWVVTPKTNKVAMCSCPVTAVNFEVSGVTPGGEASVPTRLPILATAMNTIAILLSAFLLSVFALLAFIWAMQRGLFDTSPDAARVIFAEGETGHPEDPSAPNGGHGIVDSSRDLADRSSAQVVFLFLCCAMVWLVVASTAGLTASIKLHEPDLFASVPWLSFGRIRTIHLNAVAYGWAPMAGLGIALFLLPRLLKTPLVGGRWAVLGAAIWNAALIAGIGSIGAGISDGLEWLEIPWQVDILFVAGGALVGIPLVLTLVNRTVSHLYVSVWYMGCALFWFPVLFLVANFPGLHFGVEQATMNWWFGHNVLGLFYTPLALASIYYCLPKIIGQPIKSYGMSLLGFWALAFFYGQVGGHHLVGGPVPGWLVTLSIVQSMMMLIPVIAFSINIHQTLRGNFRMLIESPTLRFVTFGSMMYTLSSAQGSFEALRAVNRVAHFTHYTVAHAHLGLYAFVSFAFFGAIYFILPRVIGREWPYRWMIYFHFWLAAGGIGVYFVGLSIGGWYQGLAMLDASRPFMDSVTLTIPYLKARSVGGAMMLVSHLFFAANFISAIFGLGPNRNRPALFHQGRNQGGNPAQGV</sequence>
<dbReference type="PROSITE" id="PS50855">
    <property type="entry name" value="COX1"/>
    <property type="match status" value="1"/>
</dbReference>
<evidence type="ECO:0000259" key="3">
    <source>
        <dbReference type="PROSITE" id="PS50855"/>
    </source>
</evidence>
<evidence type="ECO:0000256" key="1">
    <source>
        <dbReference type="ARBA" id="ARBA00022660"/>
    </source>
</evidence>
<keyword evidence="2" id="KW-0812">Transmembrane</keyword>
<feature type="transmembrane region" description="Helical" evidence="2">
    <location>
        <begin position="383"/>
        <end position="405"/>
    </location>
</feature>
<evidence type="ECO:0000256" key="2">
    <source>
        <dbReference type="SAM" id="Phobius"/>
    </source>
</evidence>
<feature type="transmembrane region" description="Helical" evidence="2">
    <location>
        <begin position="258"/>
        <end position="276"/>
    </location>
</feature>
<dbReference type="PANTHER" id="PTHR10422">
    <property type="entry name" value="CYTOCHROME C OXIDASE SUBUNIT 1"/>
    <property type="match status" value="1"/>
</dbReference>
<dbReference type="Pfam" id="PF00115">
    <property type="entry name" value="COX1"/>
    <property type="match status" value="1"/>
</dbReference>
<keyword evidence="1" id="KW-0679">Respiratory chain</keyword>
<feature type="transmembrane region" description="Helical" evidence="2">
    <location>
        <begin position="354"/>
        <end position="371"/>
    </location>
</feature>
<feature type="transmembrane region" description="Helical" evidence="2">
    <location>
        <begin position="220"/>
        <end position="243"/>
    </location>
</feature>
<accession>A0ABM8WB13</accession>